<feature type="transmembrane region" description="Helical" evidence="1">
    <location>
        <begin position="116"/>
        <end position="134"/>
    </location>
</feature>
<evidence type="ECO:0000313" key="2">
    <source>
        <dbReference type="EMBL" id="GMH19540.1"/>
    </source>
</evidence>
<comment type="caution">
    <text evidence="2">The sequence shown here is derived from an EMBL/GenBank/DDBJ whole genome shotgun (WGS) entry which is preliminary data.</text>
</comment>
<sequence length="243" mass="27457">MVVFRKEDLDLILVPSGLLLMFAYHIFLLYRYLHLPHTTVIGFENNDTKAWIEKIMQDNSKNEIPLKVISSNISAASYLATVSLTLSSLIGTWIASNSSVFKSFLVYGDTSTSTMTLKYISILICFLLAFSCFMHSTRKFVHANYLISMPNSNFPIKYVETPVIRGNEFWSLGLRAIYFALDLMMWFFGPIPMFTSSAVMVLLLWTLDFNSTPLHHYDRAKKNVGNSVGGGSLALASAEYRRG</sequence>
<reference evidence="2" key="1">
    <citation type="submission" date="2023-05" db="EMBL/GenBank/DDBJ databases">
        <title>Nepenthes gracilis genome sequencing.</title>
        <authorList>
            <person name="Fukushima K."/>
        </authorList>
    </citation>
    <scope>NUCLEOTIDE SEQUENCE</scope>
    <source>
        <strain evidence="2">SING2019-196</strain>
    </source>
</reference>
<keyword evidence="1" id="KW-0812">Transmembrane</keyword>
<keyword evidence="1" id="KW-0472">Membrane</keyword>
<keyword evidence="3" id="KW-1185">Reference proteome</keyword>
<dbReference type="PANTHER" id="PTHR31168">
    <property type="entry name" value="OS02G0292800 PROTEIN"/>
    <property type="match status" value="1"/>
</dbReference>
<feature type="transmembrane region" description="Helical" evidence="1">
    <location>
        <begin position="183"/>
        <end position="207"/>
    </location>
</feature>
<organism evidence="2 3">
    <name type="scientific">Nepenthes gracilis</name>
    <name type="common">Slender pitcher plant</name>
    <dbReference type="NCBI Taxonomy" id="150966"/>
    <lineage>
        <taxon>Eukaryota</taxon>
        <taxon>Viridiplantae</taxon>
        <taxon>Streptophyta</taxon>
        <taxon>Embryophyta</taxon>
        <taxon>Tracheophyta</taxon>
        <taxon>Spermatophyta</taxon>
        <taxon>Magnoliopsida</taxon>
        <taxon>eudicotyledons</taxon>
        <taxon>Gunneridae</taxon>
        <taxon>Pentapetalae</taxon>
        <taxon>Caryophyllales</taxon>
        <taxon>Nepenthaceae</taxon>
        <taxon>Nepenthes</taxon>
    </lineage>
</organism>
<keyword evidence="1" id="KW-1133">Transmembrane helix</keyword>
<dbReference type="Proteomes" id="UP001279734">
    <property type="component" value="Unassembled WGS sequence"/>
</dbReference>
<proteinExistence type="predicted"/>
<evidence type="ECO:0000256" key="1">
    <source>
        <dbReference type="SAM" id="Phobius"/>
    </source>
</evidence>
<dbReference type="InterPro" id="IPR006747">
    <property type="entry name" value="DUF599"/>
</dbReference>
<feature type="transmembrane region" description="Helical" evidence="1">
    <location>
        <begin position="75"/>
        <end position="96"/>
    </location>
</feature>
<accession>A0AAD3SYI6</accession>
<dbReference type="PANTHER" id="PTHR31168:SF21">
    <property type="entry name" value="EMB|CAB89385.1"/>
    <property type="match status" value="1"/>
</dbReference>
<dbReference type="EMBL" id="BSYO01000020">
    <property type="protein sequence ID" value="GMH19540.1"/>
    <property type="molecule type" value="Genomic_DNA"/>
</dbReference>
<name>A0AAD3SYI6_NEPGR</name>
<feature type="transmembrane region" description="Helical" evidence="1">
    <location>
        <begin position="12"/>
        <end position="33"/>
    </location>
</feature>
<gene>
    <name evidence="2" type="ORF">Nepgr_021381</name>
</gene>
<protein>
    <submittedName>
        <fullName evidence="2">Uncharacterized protein</fullName>
    </submittedName>
</protein>
<dbReference type="Pfam" id="PF04654">
    <property type="entry name" value="DUF599"/>
    <property type="match status" value="1"/>
</dbReference>
<evidence type="ECO:0000313" key="3">
    <source>
        <dbReference type="Proteomes" id="UP001279734"/>
    </source>
</evidence>
<dbReference type="AlphaFoldDB" id="A0AAD3SYI6"/>